<dbReference type="InterPro" id="IPR031747">
    <property type="entry name" value="TMEM232"/>
</dbReference>
<feature type="region of interest" description="Disordered" evidence="1">
    <location>
        <begin position="738"/>
        <end position="769"/>
    </location>
</feature>
<feature type="compositionally biased region" description="Basic and acidic residues" evidence="1">
    <location>
        <begin position="429"/>
        <end position="448"/>
    </location>
</feature>
<feature type="compositionally biased region" description="Polar residues" evidence="1">
    <location>
        <begin position="253"/>
        <end position="270"/>
    </location>
</feature>
<dbReference type="EMBL" id="JARBDR010000923">
    <property type="protein sequence ID" value="KAJ8297545.1"/>
    <property type="molecule type" value="Genomic_DNA"/>
</dbReference>
<feature type="compositionally biased region" description="Basic and acidic residues" evidence="1">
    <location>
        <begin position="848"/>
        <end position="860"/>
    </location>
</feature>
<dbReference type="Pfam" id="PF15877">
    <property type="entry name" value="TMEM232"/>
    <property type="match status" value="2"/>
</dbReference>
<organism evidence="2 3">
    <name type="scientific">Tegillarca granosa</name>
    <name type="common">Malaysian cockle</name>
    <name type="synonym">Anadara granosa</name>
    <dbReference type="NCBI Taxonomy" id="220873"/>
    <lineage>
        <taxon>Eukaryota</taxon>
        <taxon>Metazoa</taxon>
        <taxon>Spiralia</taxon>
        <taxon>Lophotrochozoa</taxon>
        <taxon>Mollusca</taxon>
        <taxon>Bivalvia</taxon>
        <taxon>Autobranchia</taxon>
        <taxon>Pteriomorphia</taxon>
        <taxon>Arcoida</taxon>
        <taxon>Arcoidea</taxon>
        <taxon>Arcidae</taxon>
        <taxon>Tegillarca</taxon>
    </lineage>
</organism>
<feature type="compositionally biased region" description="Basic residues" evidence="1">
    <location>
        <begin position="742"/>
        <end position="751"/>
    </location>
</feature>
<evidence type="ECO:0008006" key="4">
    <source>
        <dbReference type="Google" id="ProtNLM"/>
    </source>
</evidence>
<comment type="caution">
    <text evidence="2">The sequence shown here is derived from an EMBL/GenBank/DDBJ whole genome shotgun (WGS) entry which is preliminary data.</text>
</comment>
<dbReference type="PANTHER" id="PTHR28651:SF1">
    <property type="entry name" value="TRANSMEMBRANE PROTEIN 232"/>
    <property type="match status" value="1"/>
</dbReference>
<sequence>MPITKLPIVHKFGIISHSQRLELQERLLKQSYLQSVKTQRVIFQSSRNPLEVSEDFVQQYNTASSLDEREKYEATAHKMLERAKRRAGLKDTGKGHHVNLPMAWTELAQLAQCKGKVQEECLDVLILSLDQSPLERYHIPALFFLAETMLYWLRTDAVHQPYLRTGEIKLLRMGHLTFTRLFYHHMAGQLQGQNEFKNRLFTYLDGLSDCQEAYSPYPNALLSLRFIITVGKIIMADSQIEPGEVKEADNLSKTKTTLSRPSASYSQRSHTTGKEESFKMEEEKQTHSAHSGAISSSVHDLSPTLWHSLDVWRCTNHLGGGLQEALLALSHCGMGIANENWVDSMVALQILAEAAKSNISAMRVMHNLARGVKPQPQKAETPEDTLSETSDVYSVSTNDSQKGRESKVSYMSSKPTLSDIYERSEEDIDSARKSRFSKEVPNTDRSVEHQTPLKSKPAPLSKENLEKFDSKLKSAIKDQPSNDRGLNSREVSFAEKTKNTDETKQRMPQNVQRGTSFASEKIPQSIPGTGWKAEAGTDLPSGRASDASSVPTYTNAPIQDLPGINGWHWEVAITYTDLLAEISLYGGNANIQKVALMGNNREVAEPFKRGVISIPLKSAGLLDLAFFHAANEIKDGGPNDWSWRIRFGAIQSLVKICRCLASDKNREGMRTAAWNVLLRAHSLERDERVLEALKVGQVHTDIESLLNKHVLVSPFTIGNKIATGLSVIYLPPLPPPVEPHVTSKKTSPRRKIQPENLGPQKQKPTRTSLQQEIMLATALYEPPVDFNVRTSFDLRRIVEDQWRKELQQQLEEEEAKRLKDIEDKQKQEEERQREIAERRNEKLKKRVHITEHKLEEKSSESDLSITSSNSGAELTVSS</sequence>
<feature type="compositionally biased region" description="Polar residues" evidence="1">
    <location>
        <begin position="506"/>
        <end position="518"/>
    </location>
</feature>
<feature type="region of interest" description="Disordered" evidence="1">
    <location>
        <begin position="817"/>
        <end position="878"/>
    </location>
</feature>
<evidence type="ECO:0000256" key="1">
    <source>
        <dbReference type="SAM" id="MobiDB-lite"/>
    </source>
</evidence>
<feature type="region of interest" description="Disordered" evidence="1">
    <location>
        <begin position="246"/>
        <end position="296"/>
    </location>
</feature>
<proteinExistence type="predicted"/>
<feature type="region of interest" description="Disordered" evidence="1">
    <location>
        <begin position="370"/>
        <end position="551"/>
    </location>
</feature>
<feature type="compositionally biased region" description="Polar residues" evidence="1">
    <location>
        <begin position="865"/>
        <end position="878"/>
    </location>
</feature>
<reference evidence="2 3" key="1">
    <citation type="submission" date="2022-12" db="EMBL/GenBank/DDBJ databases">
        <title>Chromosome-level genome of Tegillarca granosa.</title>
        <authorList>
            <person name="Kim J."/>
        </authorList>
    </citation>
    <scope>NUCLEOTIDE SEQUENCE [LARGE SCALE GENOMIC DNA]</scope>
    <source>
        <strain evidence="2">Teg-2019</strain>
        <tissue evidence="2">Adductor muscle</tissue>
    </source>
</reference>
<gene>
    <name evidence="2" type="ORF">KUTeg_024076</name>
</gene>
<feature type="compositionally biased region" description="Basic and acidic residues" evidence="1">
    <location>
        <begin position="492"/>
        <end position="505"/>
    </location>
</feature>
<keyword evidence="3" id="KW-1185">Reference proteome</keyword>
<evidence type="ECO:0000313" key="3">
    <source>
        <dbReference type="Proteomes" id="UP001217089"/>
    </source>
</evidence>
<accession>A0ABQ9DXD3</accession>
<evidence type="ECO:0000313" key="2">
    <source>
        <dbReference type="EMBL" id="KAJ8297545.1"/>
    </source>
</evidence>
<feature type="compositionally biased region" description="Basic and acidic residues" evidence="1">
    <location>
        <begin position="463"/>
        <end position="476"/>
    </location>
</feature>
<feature type="compositionally biased region" description="Basic and acidic residues" evidence="1">
    <location>
        <begin position="272"/>
        <end position="286"/>
    </location>
</feature>
<dbReference type="PANTHER" id="PTHR28651">
    <property type="entry name" value="TRANSMEMBRANE PROTEIN 232"/>
    <property type="match status" value="1"/>
</dbReference>
<name>A0ABQ9DXD3_TEGGR</name>
<protein>
    <recommendedName>
        <fullName evidence="4">Transmembrane protein 232</fullName>
    </recommendedName>
</protein>
<dbReference type="Proteomes" id="UP001217089">
    <property type="component" value="Unassembled WGS sequence"/>
</dbReference>
<feature type="compositionally biased region" description="Polar residues" evidence="1">
    <location>
        <begin position="387"/>
        <end position="400"/>
    </location>
</feature>
<feature type="compositionally biased region" description="Basic and acidic residues" evidence="1">
    <location>
        <begin position="817"/>
        <end position="840"/>
    </location>
</feature>